<evidence type="ECO:0000256" key="1">
    <source>
        <dbReference type="ARBA" id="ARBA00004651"/>
    </source>
</evidence>
<dbReference type="Pfam" id="PF03706">
    <property type="entry name" value="LPG_synthase_TM"/>
    <property type="match status" value="1"/>
</dbReference>
<dbReference type="GO" id="GO:0050071">
    <property type="term" value="F:phosphatidylglycerol lysyltransferase activity"/>
    <property type="evidence" value="ECO:0007669"/>
    <property type="project" value="UniProtKB-EC"/>
</dbReference>
<feature type="transmembrane region" description="Helical" evidence="6">
    <location>
        <begin position="122"/>
        <end position="148"/>
    </location>
</feature>
<keyword evidence="2" id="KW-1003">Cell membrane</keyword>
<proteinExistence type="inferred from homology"/>
<dbReference type="NCBIfam" id="TIGR00374">
    <property type="entry name" value="flippase-like domain"/>
    <property type="match status" value="1"/>
</dbReference>
<dbReference type="EC" id="2.3.2.3" evidence="6"/>
<dbReference type="PANTHER" id="PTHR37693:SF1">
    <property type="entry name" value="INTEGRAL MEMBRANE PROTEIN"/>
    <property type="match status" value="1"/>
</dbReference>
<gene>
    <name evidence="6" type="primary">mprF</name>
    <name evidence="8" type="ORF">DW687_08205</name>
</gene>
<evidence type="ECO:0000256" key="6">
    <source>
        <dbReference type="RuleBase" id="RU363042"/>
    </source>
</evidence>
<evidence type="ECO:0000313" key="8">
    <source>
        <dbReference type="EMBL" id="RGD73755.1"/>
    </source>
</evidence>
<evidence type="ECO:0000256" key="7">
    <source>
        <dbReference type="SAM" id="Coils"/>
    </source>
</evidence>
<dbReference type="Proteomes" id="UP000261212">
    <property type="component" value="Unassembled WGS sequence"/>
</dbReference>
<evidence type="ECO:0000256" key="3">
    <source>
        <dbReference type="ARBA" id="ARBA00022692"/>
    </source>
</evidence>
<dbReference type="PANTHER" id="PTHR37693">
    <property type="entry name" value="PHOSPHATIDYLGLYCEROL LYSYLTRANSFERASE"/>
    <property type="match status" value="1"/>
</dbReference>
<name>A0A3E3DX96_9FIRM</name>
<comment type="function">
    <text evidence="6">Catalyzes the transfer of a lysyl group from L-lysyl-tRNA(Lys) to membrane-bound phosphatidylglycerol (PG), which produces lysylphosphatidylglycerol (LPG), a major component of the bacterial membrane with a positive net charge. LPG synthesis contributes to bacterial virulence as it is involved in the resistance mechanism against cationic antimicrobial peptides (CAMP) produces by the host's immune system (defensins, cathelicidins) and by the competing microorganisms.</text>
</comment>
<feature type="transmembrane region" description="Helical" evidence="6">
    <location>
        <begin position="320"/>
        <end position="339"/>
    </location>
</feature>
<evidence type="ECO:0000256" key="4">
    <source>
        <dbReference type="ARBA" id="ARBA00022989"/>
    </source>
</evidence>
<evidence type="ECO:0000256" key="2">
    <source>
        <dbReference type="ARBA" id="ARBA00022475"/>
    </source>
</evidence>
<dbReference type="EMBL" id="QUSM01000004">
    <property type="protein sequence ID" value="RGD73755.1"/>
    <property type="molecule type" value="Genomic_DNA"/>
</dbReference>
<comment type="caution">
    <text evidence="8">The sequence shown here is derived from an EMBL/GenBank/DDBJ whole genome shotgun (WGS) entry which is preliminary data.</text>
</comment>
<evidence type="ECO:0000256" key="5">
    <source>
        <dbReference type="ARBA" id="ARBA00023136"/>
    </source>
</evidence>
<comment type="subcellular location">
    <subcellularLocation>
        <location evidence="1 6">Cell membrane</location>
        <topology evidence="1 6">Multi-pass membrane protein</topology>
    </subcellularLocation>
</comment>
<organism evidence="8 9">
    <name type="scientific">Anaerofustis stercorihominis</name>
    <dbReference type="NCBI Taxonomy" id="214853"/>
    <lineage>
        <taxon>Bacteria</taxon>
        <taxon>Bacillati</taxon>
        <taxon>Bacillota</taxon>
        <taxon>Clostridia</taxon>
        <taxon>Eubacteriales</taxon>
        <taxon>Eubacteriaceae</taxon>
        <taxon>Anaerofustis</taxon>
    </lineage>
</organism>
<sequence length="348" mass="39265">MNDNSRFKTMFKSFILFVTLIVLTFYILFKDGNITAIFDTIKNVNLNYIFLAVMCMCLFLSLEGINIIRNVNLLGYNLGFFRGIKYALVGFFFSAITPSSSGGQPMQLYYMNKDKIDLSHGAIALFIELASYQFNAVLIAVTSFIINFSFFTTKVGNIKYLLFIGISLNALVFFFIFFAIFSKKLMPKAVNLITAILTKLKYKKVESFKEKADKEIAEYKQAADLIKKEKLSLLKTILITFFQLNFMHAVSFFVYKSFGLDTYNIIEIITIQSVLYSSVAALPLPGGIGASEGGFLTLFKFFYPMGLVSSGMLLTRGINFYLFVLISGTAVTIYTLNYIRKSSNAVKV</sequence>
<keyword evidence="3 6" id="KW-0812">Transmembrane</keyword>
<dbReference type="AlphaFoldDB" id="A0A3E3DX96"/>
<keyword evidence="4 6" id="KW-1133">Transmembrane helix</keyword>
<keyword evidence="6" id="KW-0443">Lipid metabolism</keyword>
<keyword evidence="5 6" id="KW-0472">Membrane</keyword>
<dbReference type="RefSeq" id="WP_117532379.1">
    <property type="nucleotide sequence ID" value="NZ_QUSM01000004.1"/>
</dbReference>
<protein>
    <recommendedName>
        <fullName evidence="6">Phosphatidylglycerol lysyltransferase</fullName>
        <ecNumber evidence="6">2.3.2.3</ecNumber>
    </recommendedName>
    <alternativeName>
        <fullName evidence="6">Lysylphosphatidylglycerol synthase</fullName>
    </alternativeName>
</protein>
<accession>A0A3E3DX96</accession>
<feature type="transmembrane region" description="Helical" evidence="6">
    <location>
        <begin position="160"/>
        <end position="181"/>
    </location>
</feature>
<dbReference type="GO" id="GO:0046677">
    <property type="term" value="P:response to antibiotic"/>
    <property type="evidence" value="ECO:0007669"/>
    <property type="project" value="UniProtKB-KW"/>
</dbReference>
<reference evidence="8 9" key="1">
    <citation type="submission" date="2018-08" db="EMBL/GenBank/DDBJ databases">
        <title>A genome reference for cultivated species of the human gut microbiota.</title>
        <authorList>
            <person name="Zou Y."/>
            <person name="Xue W."/>
            <person name="Luo G."/>
        </authorList>
    </citation>
    <scope>NUCLEOTIDE SEQUENCE [LARGE SCALE GENOMIC DNA]</scope>
    <source>
        <strain evidence="8 9">AM25-6</strain>
    </source>
</reference>
<dbReference type="GO" id="GO:0005886">
    <property type="term" value="C:plasma membrane"/>
    <property type="evidence" value="ECO:0007669"/>
    <property type="project" value="UniProtKB-SubCell"/>
</dbReference>
<evidence type="ECO:0000313" key="9">
    <source>
        <dbReference type="Proteomes" id="UP000261212"/>
    </source>
</evidence>
<keyword evidence="6" id="KW-0808">Transferase</keyword>
<dbReference type="GO" id="GO:0006629">
    <property type="term" value="P:lipid metabolic process"/>
    <property type="evidence" value="ECO:0007669"/>
    <property type="project" value="UniProtKB-KW"/>
</dbReference>
<feature type="transmembrane region" description="Helical" evidence="6">
    <location>
        <begin position="12"/>
        <end position="29"/>
    </location>
</feature>
<feature type="coiled-coil region" evidence="7">
    <location>
        <begin position="202"/>
        <end position="229"/>
    </location>
</feature>
<feature type="transmembrane region" description="Helical" evidence="6">
    <location>
        <begin position="237"/>
        <end position="256"/>
    </location>
</feature>
<feature type="transmembrane region" description="Helical" evidence="6">
    <location>
        <begin position="80"/>
        <end position="101"/>
    </location>
</feature>
<comment type="catalytic activity">
    <reaction evidence="6">
        <text>L-lysyl-tRNA(Lys) + a 1,2-diacyl-sn-glycero-3-phospho-(1'-sn-glycerol) = a 1,2-diacyl-sn-glycero-3-phospho-1'-(3'-O-L-lysyl)-sn-glycerol + tRNA(Lys)</text>
        <dbReference type="Rhea" id="RHEA:10668"/>
        <dbReference type="Rhea" id="RHEA-COMP:9696"/>
        <dbReference type="Rhea" id="RHEA-COMP:9697"/>
        <dbReference type="ChEBI" id="CHEBI:64716"/>
        <dbReference type="ChEBI" id="CHEBI:75792"/>
        <dbReference type="ChEBI" id="CHEBI:78442"/>
        <dbReference type="ChEBI" id="CHEBI:78529"/>
        <dbReference type="EC" id="2.3.2.3"/>
    </reaction>
</comment>
<feature type="transmembrane region" description="Helical" evidence="6">
    <location>
        <begin position="49"/>
        <end position="68"/>
    </location>
</feature>
<dbReference type="InterPro" id="IPR022791">
    <property type="entry name" value="L-PG_synthase/AglD"/>
</dbReference>
<keyword evidence="6" id="KW-0046">Antibiotic resistance</keyword>
<keyword evidence="7" id="KW-0175">Coiled coil</keyword>
<comment type="similarity">
    <text evidence="6">Belongs to the LPG synthase family.</text>
</comment>